<name>A0A5C4T5U8_9BACL</name>
<accession>A0A5C4T5U8</accession>
<dbReference type="RefSeq" id="WP_139604035.1">
    <property type="nucleotide sequence ID" value="NZ_VDCQ01000029.1"/>
</dbReference>
<evidence type="ECO:0000313" key="2">
    <source>
        <dbReference type="Proteomes" id="UP000307943"/>
    </source>
</evidence>
<organism evidence="1 2">
    <name type="scientific">Paenibacillus hemerocallicola</name>
    <dbReference type="NCBI Taxonomy" id="1172614"/>
    <lineage>
        <taxon>Bacteria</taxon>
        <taxon>Bacillati</taxon>
        <taxon>Bacillota</taxon>
        <taxon>Bacilli</taxon>
        <taxon>Bacillales</taxon>
        <taxon>Paenibacillaceae</taxon>
        <taxon>Paenibacillus</taxon>
    </lineage>
</organism>
<comment type="caution">
    <text evidence="1">The sequence shown here is derived from an EMBL/GenBank/DDBJ whole genome shotgun (WGS) entry which is preliminary data.</text>
</comment>
<proteinExistence type="predicted"/>
<reference evidence="1 2" key="1">
    <citation type="submission" date="2019-05" db="EMBL/GenBank/DDBJ databases">
        <title>We sequenced the genome of Paenibacillus hemerocallicola KCTC 33185 for further insight into its adaptation and study the phylogeny of Paenibacillus.</title>
        <authorList>
            <person name="Narsing Rao M.P."/>
        </authorList>
    </citation>
    <scope>NUCLEOTIDE SEQUENCE [LARGE SCALE GENOMIC DNA]</scope>
    <source>
        <strain evidence="1 2">KCTC 33185</strain>
    </source>
</reference>
<gene>
    <name evidence="1" type="ORF">FE784_20180</name>
</gene>
<dbReference type="AlphaFoldDB" id="A0A5C4T5U8"/>
<evidence type="ECO:0000313" key="1">
    <source>
        <dbReference type="EMBL" id="TNJ64442.1"/>
    </source>
</evidence>
<protein>
    <submittedName>
        <fullName evidence="1">DUF3895 domain-containing protein</fullName>
    </submittedName>
</protein>
<dbReference type="Proteomes" id="UP000307943">
    <property type="component" value="Unassembled WGS sequence"/>
</dbReference>
<dbReference type="OrthoDB" id="2183421at2"/>
<dbReference type="EMBL" id="VDCQ01000029">
    <property type="protein sequence ID" value="TNJ64442.1"/>
    <property type="molecule type" value="Genomic_DNA"/>
</dbReference>
<sequence length="339" mass="38529">MKVELSVEERDVVFQSLSDDQRHFLNHEMLRSRRTVFAQMMAKAKGADIPEGASHEDVERFLDGWIYTGYRDAGMVSSDYPCDCGRPLRYQHQVQHKVTGNVMHFGIVHLGEHLELDAKTVSLIKKGFDVLDQEMDEILVKVRDKWTMQAALSISIPEGFPIPQDIQAHMEARLPLLDRQIVRFRKKIIDFMDQAALRREAVLKRVGSPVSAYAAPDIYVKPEQVTMLFPGEDPVEGLSVPETIDRNARMNYTGSEVLLETGLMPKVEQLLRSGVQSARVIAEILIREGAADQRRYSSGKPHLYAPVCMYIDSELIPNGCCKLLSKTLDDRLYEFAKHE</sequence>
<keyword evidence="2" id="KW-1185">Reference proteome</keyword>